<proteinExistence type="predicted"/>
<reference evidence="2" key="1">
    <citation type="journal article" date="2022" name="bioRxiv">
        <title>Sequencing and chromosome-scale assembly of the giantPleurodeles waltlgenome.</title>
        <authorList>
            <person name="Brown T."/>
            <person name="Elewa A."/>
            <person name="Iarovenko S."/>
            <person name="Subramanian E."/>
            <person name="Araus A.J."/>
            <person name="Petzold A."/>
            <person name="Susuki M."/>
            <person name="Suzuki K.-i.T."/>
            <person name="Hayashi T."/>
            <person name="Toyoda A."/>
            <person name="Oliveira C."/>
            <person name="Osipova E."/>
            <person name="Leigh N.D."/>
            <person name="Simon A."/>
            <person name="Yun M.H."/>
        </authorList>
    </citation>
    <scope>NUCLEOTIDE SEQUENCE</scope>
    <source>
        <strain evidence="2">20211129_DDA</strain>
        <tissue evidence="2">Liver</tissue>
    </source>
</reference>
<comment type="caution">
    <text evidence="2">The sequence shown here is derived from an EMBL/GenBank/DDBJ whole genome shotgun (WGS) entry which is preliminary data.</text>
</comment>
<dbReference type="AlphaFoldDB" id="A0AAV7NWX4"/>
<feature type="compositionally biased region" description="Basic and acidic residues" evidence="1">
    <location>
        <begin position="101"/>
        <end position="117"/>
    </location>
</feature>
<evidence type="ECO:0000313" key="2">
    <source>
        <dbReference type="EMBL" id="KAJ1119484.1"/>
    </source>
</evidence>
<evidence type="ECO:0000313" key="3">
    <source>
        <dbReference type="Proteomes" id="UP001066276"/>
    </source>
</evidence>
<accession>A0AAV7NWX4</accession>
<dbReference type="Proteomes" id="UP001066276">
    <property type="component" value="Chromosome 8"/>
</dbReference>
<name>A0AAV7NWX4_PLEWA</name>
<evidence type="ECO:0000256" key="1">
    <source>
        <dbReference type="SAM" id="MobiDB-lite"/>
    </source>
</evidence>
<protein>
    <submittedName>
        <fullName evidence="2">Uncharacterized protein</fullName>
    </submittedName>
</protein>
<feature type="region of interest" description="Disordered" evidence="1">
    <location>
        <begin position="101"/>
        <end position="154"/>
    </location>
</feature>
<gene>
    <name evidence="2" type="ORF">NDU88_007669</name>
</gene>
<sequence>MLEEWAENSKTSSLTMMKILIKYAIKDRKKILEEIEKVSMEIVSLIAEDAIEEFKKNLEKKLSSFEGDIMSKKQRKFLRDFKDYQSGRILTFHRKYDHMYVENEKEPTVENNNRDSTSEVEESDISDGNQSDVSDSLLEKGPVVDKNASRSNFF</sequence>
<keyword evidence="3" id="KW-1185">Reference proteome</keyword>
<organism evidence="2 3">
    <name type="scientific">Pleurodeles waltl</name>
    <name type="common">Iberian ribbed newt</name>
    <dbReference type="NCBI Taxonomy" id="8319"/>
    <lineage>
        <taxon>Eukaryota</taxon>
        <taxon>Metazoa</taxon>
        <taxon>Chordata</taxon>
        <taxon>Craniata</taxon>
        <taxon>Vertebrata</taxon>
        <taxon>Euteleostomi</taxon>
        <taxon>Amphibia</taxon>
        <taxon>Batrachia</taxon>
        <taxon>Caudata</taxon>
        <taxon>Salamandroidea</taxon>
        <taxon>Salamandridae</taxon>
        <taxon>Pleurodelinae</taxon>
        <taxon>Pleurodeles</taxon>
    </lineage>
</organism>
<dbReference type="EMBL" id="JANPWB010000012">
    <property type="protein sequence ID" value="KAJ1119484.1"/>
    <property type="molecule type" value="Genomic_DNA"/>
</dbReference>